<feature type="region of interest" description="Disordered" evidence="1">
    <location>
        <begin position="114"/>
        <end position="142"/>
    </location>
</feature>
<dbReference type="AlphaFoldDB" id="A0A0F9QX40"/>
<dbReference type="EMBL" id="LAZR01004315">
    <property type="protein sequence ID" value="KKN09708.1"/>
    <property type="molecule type" value="Genomic_DNA"/>
</dbReference>
<gene>
    <name evidence="2" type="ORF">LCGC14_1043880</name>
</gene>
<name>A0A0F9QX40_9ZZZZ</name>
<sequence>MEENTIDENKLTGFFDKDTEIKGDLSFEGSFRIDGRFIGKIDSKSVLIVGENGKVDADIKIGNIIINGEVKGTIQAKEKVEINANGRVIGTIITPKLAVEEGAYLEANCQITNQVSPPETEEKAEEVLQSLPEKKPDSGYQT</sequence>
<protein>
    <recommendedName>
        <fullName evidence="3">Polymer-forming cytoskeletal protein</fullName>
    </recommendedName>
</protein>
<evidence type="ECO:0000313" key="2">
    <source>
        <dbReference type="EMBL" id="KKN09708.1"/>
    </source>
</evidence>
<accession>A0A0F9QX40</accession>
<dbReference type="PANTHER" id="PTHR35024">
    <property type="entry name" value="HYPOTHETICAL CYTOSOLIC PROTEIN"/>
    <property type="match status" value="1"/>
</dbReference>
<dbReference type="Pfam" id="PF04519">
    <property type="entry name" value="Bactofilin"/>
    <property type="match status" value="1"/>
</dbReference>
<evidence type="ECO:0008006" key="3">
    <source>
        <dbReference type="Google" id="ProtNLM"/>
    </source>
</evidence>
<feature type="compositionally biased region" description="Basic and acidic residues" evidence="1">
    <location>
        <begin position="132"/>
        <end position="142"/>
    </location>
</feature>
<dbReference type="PANTHER" id="PTHR35024:SF4">
    <property type="entry name" value="POLYMER-FORMING CYTOSKELETAL PROTEIN"/>
    <property type="match status" value="1"/>
</dbReference>
<dbReference type="InterPro" id="IPR007607">
    <property type="entry name" value="BacA/B"/>
</dbReference>
<reference evidence="2" key="1">
    <citation type="journal article" date="2015" name="Nature">
        <title>Complex archaea that bridge the gap between prokaryotes and eukaryotes.</title>
        <authorList>
            <person name="Spang A."/>
            <person name="Saw J.H."/>
            <person name="Jorgensen S.L."/>
            <person name="Zaremba-Niedzwiedzka K."/>
            <person name="Martijn J."/>
            <person name="Lind A.E."/>
            <person name="van Eijk R."/>
            <person name="Schleper C."/>
            <person name="Guy L."/>
            <person name="Ettema T.J."/>
        </authorList>
    </citation>
    <scope>NUCLEOTIDE SEQUENCE</scope>
</reference>
<proteinExistence type="predicted"/>
<organism evidence="2">
    <name type="scientific">marine sediment metagenome</name>
    <dbReference type="NCBI Taxonomy" id="412755"/>
    <lineage>
        <taxon>unclassified sequences</taxon>
        <taxon>metagenomes</taxon>
        <taxon>ecological metagenomes</taxon>
    </lineage>
</organism>
<comment type="caution">
    <text evidence="2">The sequence shown here is derived from an EMBL/GenBank/DDBJ whole genome shotgun (WGS) entry which is preliminary data.</text>
</comment>
<evidence type="ECO:0000256" key="1">
    <source>
        <dbReference type="SAM" id="MobiDB-lite"/>
    </source>
</evidence>